<sequence>SRRCNLRAFQYLHRAHPINTPSLFWSINSLYSQPRVQSDLWRKKGLESATLEAGTAAPPAGNAMCGVTRRGPSGTSSPNNFEASLPDRIKYTRWIGQIWASVSANDEEYLVSTAPITGESAERRAKKLPGQQQPFTLGSHQYPDSEMAQEDRIGQQSLWLSVYSLEPASISMPLRSRELLNYFQQTSEHDLKSLLADQWKHTLSLTINDPDALRNTLLIAGLHYTWRVGDMRRYEQTYLFHKVKTMQHVNGSLTTPNTDSQFMHLVWGISTLCLTECSLGNTLIAETHRDGLISLMDIKYPRTYQENIPMSHNEQLAYRNLIYILHSIKSRIKGSKKLLRHIKRGGGPDLPKLISLLKKWNTQGIGSIDMIMKSMLFIPFFQASSDESAFGPVDASSIITSLRMLTTSASALPSLSPEQLANDPGWIWINGAASKLAFALVSSQVSASPRHHKDDGDEVLISSWGGIATASELYLDCILGIWNAGEPIECRVLRRMMLFLAQDLRETLQEVGDPAARDLWLWKVMVGACALARYAYRSDDDGTLGTLVATFQSFLLIWSERTSVVEWADAQSRLAKVAWPVMQNGTHHAGEDVWHEAIPLNRPMQGGSARHDNAGKGGDAGSVIMLFLSSLL</sequence>
<dbReference type="EMBL" id="CABFNQ020000762">
    <property type="protein sequence ID" value="CAH0039714.1"/>
    <property type="molecule type" value="Genomic_DNA"/>
</dbReference>
<reference evidence="1" key="1">
    <citation type="submission" date="2021-10" db="EMBL/GenBank/DDBJ databases">
        <authorList>
            <person name="Piombo E."/>
        </authorList>
    </citation>
    <scope>NUCLEOTIDE SEQUENCE</scope>
</reference>
<protein>
    <submittedName>
        <fullName evidence="1">Uncharacterized protein</fullName>
    </submittedName>
</protein>
<evidence type="ECO:0000313" key="2">
    <source>
        <dbReference type="Proteomes" id="UP000696573"/>
    </source>
</evidence>
<accession>A0A9N9W192</accession>
<comment type="caution">
    <text evidence="1">The sequence shown here is derived from an EMBL/GenBank/DDBJ whole genome shotgun (WGS) entry which is preliminary data.</text>
</comment>
<keyword evidence="2" id="KW-1185">Reference proteome</keyword>
<dbReference type="AlphaFoldDB" id="A0A9N9W192"/>
<name>A0A9N9W192_9HYPO</name>
<evidence type="ECO:0000313" key="1">
    <source>
        <dbReference type="EMBL" id="CAH0039714.1"/>
    </source>
</evidence>
<dbReference type="Proteomes" id="UP000696573">
    <property type="component" value="Unassembled WGS sequence"/>
</dbReference>
<proteinExistence type="predicted"/>
<gene>
    <name evidence="1" type="ORF">CRHIZ90672A_00005725</name>
</gene>
<feature type="non-terminal residue" evidence="1">
    <location>
        <position position="632"/>
    </location>
</feature>
<feature type="non-terminal residue" evidence="1">
    <location>
        <position position="1"/>
    </location>
</feature>
<dbReference type="OrthoDB" id="4356994at2759"/>
<organism evidence="1 2">
    <name type="scientific">Clonostachys rhizophaga</name>
    <dbReference type="NCBI Taxonomy" id="160324"/>
    <lineage>
        <taxon>Eukaryota</taxon>
        <taxon>Fungi</taxon>
        <taxon>Dikarya</taxon>
        <taxon>Ascomycota</taxon>
        <taxon>Pezizomycotina</taxon>
        <taxon>Sordariomycetes</taxon>
        <taxon>Hypocreomycetidae</taxon>
        <taxon>Hypocreales</taxon>
        <taxon>Bionectriaceae</taxon>
        <taxon>Clonostachys</taxon>
    </lineage>
</organism>